<dbReference type="Gene3D" id="3.40.50.720">
    <property type="entry name" value="NAD(P)-binding Rossmann-like Domain"/>
    <property type="match status" value="1"/>
</dbReference>
<sequence>MHVFAVTGGAGFVGSHLIRALLKSFPDAQIVSVDIYLPGTPGIRIEDPRVTHLDVSTVDINEEWDKAGLPSPTAVFHLGEYARIVQSFDELDLCWELNLHGTKEVVRFCDRHGARLVYAGSSSKFGNDGQDENLSPYAWTKAKNVEYIKNFANWYGLDYVITYFYNVYGPGHIKDGKYATVIGIFESQYERGEPLSVVAPGTQTRDFTHVDDIIDGILACYRDGRGDGYLLGYGHEWPLAEVAGMFTDNYTLVPARQGERVRGQADTTKARSLGWAPKRRLPDYIAAFKADVEARKATGDDASGASEV</sequence>
<dbReference type="Proteomes" id="UP001500307">
    <property type="component" value="Unassembled WGS sequence"/>
</dbReference>
<proteinExistence type="predicted"/>
<protein>
    <submittedName>
        <fullName evidence="2">GDP-mannose 4,6-dehydratase</fullName>
    </submittedName>
</protein>
<dbReference type="InterPro" id="IPR050177">
    <property type="entry name" value="Lipid_A_modif_metabolic_enz"/>
</dbReference>
<comment type="caution">
    <text evidence="2">The sequence shown here is derived from an EMBL/GenBank/DDBJ whole genome shotgun (WGS) entry which is preliminary data.</text>
</comment>
<dbReference type="SUPFAM" id="SSF51735">
    <property type="entry name" value="NAD(P)-binding Rossmann-fold domains"/>
    <property type="match status" value="1"/>
</dbReference>
<dbReference type="EMBL" id="BAABGU010000020">
    <property type="protein sequence ID" value="GAA4573195.1"/>
    <property type="molecule type" value="Genomic_DNA"/>
</dbReference>
<dbReference type="PANTHER" id="PTHR43245">
    <property type="entry name" value="BIFUNCTIONAL POLYMYXIN RESISTANCE PROTEIN ARNA"/>
    <property type="match status" value="1"/>
</dbReference>
<name>A0ABP8SPC1_9ACTN</name>
<dbReference type="InterPro" id="IPR001509">
    <property type="entry name" value="Epimerase_deHydtase"/>
</dbReference>
<gene>
    <name evidence="2" type="ORF">GCM10023176_37680</name>
</gene>
<dbReference type="Pfam" id="PF01370">
    <property type="entry name" value="Epimerase"/>
    <property type="match status" value="1"/>
</dbReference>
<dbReference type="PANTHER" id="PTHR43245:SF13">
    <property type="entry name" value="UDP-D-APIOSE_UDP-D-XYLOSE SYNTHASE 2"/>
    <property type="match status" value="1"/>
</dbReference>
<dbReference type="InterPro" id="IPR036291">
    <property type="entry name" value="NAD(P)-bd_dom_sf"/>
</dbReference>
<keyword evidence="3" id="KW-1185">Reference proteome</keyword>
<accession>A0ABP8SPC1</accession>
<feature type="domain" description="NAD-dependent epimerase/dehydratase" evidence="1">
    <location>
        <begin position="6"/>
        <end position="223"/>
    </location>
</feature>
<reference evidence="3" key="1">
    <citation type="journal article" date="2019" name="Int. J. Syst. Evol. Microbiol.">
        <title>The Global Catalogue of Microorganisms (GCM) 10K type strain sequencing project: providing services to taxonomists for standard genome sequencing and annotation.</title>
        <authorList>
            <consortium name="The Broad Institute Genomics Platform"/>
            <consortium name="The Broad Institute Genome Sequencing Center for Infectious Disease"/>
            <person name="Wu L."/>
            <person name="Ma J."/>
        </authorList>
    </citation>
    <scope>NUCLEOTIDE SEQUENCE [LARGE SCALE GENOMIC DNA]</scope>
    <source>
        <strain evidence="3">JCM 3175</strain>
    </source>
</reference>
<organism evidence="2 3">
    <name type="scientific">Micromonospora coerulea</name>
    <dbReference type="NCBI Taxonomy" id="47856"/>
    <lineage>
        <taxon>Bacteria</taxon>
        <taxon>Bacillati</taxon>
        <taxon>Actinomycetota</taxon>
        <taxon>Actinomycetes</taxon>
        <taxon>Micromonosporales</taxon>
        <taxon>Micromonosporaceae</taxon>
        <taxon>Micromonospora</taxon>
    </lineage>
</organism>
<evidence type="ECO:0000259" key="1">
    <source>
        <dbReference type="Pfam" id="PF01370"/>
    </source>
</evidence>
<evidence type="ECO:0000313" key="3">
    <source>
        <dbReference type="Proteomes" id="UP001500307"/>
    </source>
</evidence>
<evidence type="ECO:0000313" key="2">
    <source>
        <dbReference type="EMBL" id="GAA4573195.1"/>
    </source>
</evidence>